<gene>
    <name evidence="4" type="ORF">SAMN04487944_101259</name>
</gene>
<dbReference type="PANTHER" id="PTHR35146:SF1">
    <property type="entry name" value="UPF0178 PROTEIN YAII"/>
    <property type="match status" value="1"/>
</dbReference>
<feature type="compositionally biased region" description="Basic residues" evidence="3">
    <location>
        <begin position="113"/>
        <end position="125"/>
    </location>
</feature>
<dbReference type="RefSeq" id="WP_089738191.1">
    <property type="nucleotide sequence ID" value="NZ_FOGL01000001.1"/>
</dbReference>
<dbReference type="EMBL" id="FOGL01000001">
    <property type="protein sequence ID" value="SER10934.1"/>
    <property type="molecule type" value="Genomic_DNA"/>
</dbReference>
<dbReference type="OrthoDB" id="9798918at2"/>
<dbReference type="Pfam" id="PF02639">
    <property type="entry name" value="DUF188"/>
    <property type="match status" value="1"/>
</dbReference>
<organism evidence="4 5">
    <name type="scientific">Gracilibacillus ureilyticus</name>
    <dbReference type="NCBI Taxonomy" id="531814"/>
    <lineage>
        <taxon>Bacteria</taxon>
        <taxon>Bacillati</taxon>
        <taxon>Bacillota</taxon>
        <taxon>Bacilli</taxon>
        <taxon>Bacillales</taxon>
        <taxon>Bacillaceae</taxon>
        <taxon>Gracilibacillus</taxon>
    </lineage>
</organism>
<reference evidence="4 5" key="1">
    <citation type="submission" date="2016-10" db="EMBL/GenBank/DDBJ databases">
        <authorList>
            <person name="de Groot N.N."/>
        </authorList>
    </citation>
    <scope>NUCLEOTIDE SEQUENCE [LARGE SCALE GENOMIC DNA]</scope>
    <source>
        <strain evidence="4 5">CGMCC 1.7727</strain>
    </source>
</reference>
<comment type="similarity">
    <text evidence="1 2">Belongs to the UPF0178 family.</text>
</comment>
<evidence type="ECO:0000256" key="2">
    <source>
        <dbReference type="HAMAP-Rule" id="MF_00489"/>
    </source>
</evidence>
<accession>A0A1H9LHR4</accession>
<dbReference type="Proteomes" id="UP000199687">
    <property type="component" value="Unassembled WGS sequence"/>
</dbReference>
<dbReference type="AlphaFoldDB" id="A0A1H9LHR4"/>
<protein>
    <recommendedName>
        <fullName evidence="2">UPF0178 protein SAMN04487944_101259</fullName>
    </recommendedName>
</protein>
<feature type="region of interest" description="Disordered" evidence="3">
    <location>
        <begin position="113"/>
        <end position="132"/>
    </location>
</feature>
<dbReference type="NCBIfam" id="NF001095">
    <property type="entry name" value="PRK00124.1"/>
    <property type="match status" value="1"/>
</dbReference>
<evidence type="ECO:0000313" key="4">
    <source>
        <dbReference type="EMBL" id="SER10934.1"/>
    </source>
</evidence>
<name>A0A1H9LHR4_9BACI</name>
<evidence type="ECO:0000256" key="1">
    <source>
        <dbReference type="ARBA" id="ARBA00008522"/>
    </source>
</evidence>
<evidence type="ECO:0000313" key="5">
    <source>
        <dbReference type="Proteomes" id="UP000199687"/>
    </source>
</evidence>
<sequence>MRIFVDADACPVTDLIINEAKSFNIQVTLVKSYNHFSLQNYPDHVKVTYVDTGADAADYKIIGMVKPNDLIITQDYGLAALGLEKGCYVLHHVGFFYSKQRIDQMLEERHRNAKARKAGYRTKGPKKLEDSQKENFRKTLRKFLIKD</sequence>
<dbReference type="InterPro" id="IPR003791">
    <property type="entry name" value="UPF0178"/>
</dbReference>
<evidence type="ECO:0000256" key="3">
    <source>
        <dbReference type="SAM" id="MobiDB-lite"/>
    </source>
</evidence>
<dbReference type="HAMAP" id="MF_00489">
    <property type="entry name" value="UPF0178"/>
    <property type="match status" value="1"/>
</dbReference>
<proteinExistence type="inferred from homology"/>
<keyword evidence="5" id="KW-1185">Reference proteome</keyword>
<dbReference type="PANTHER" id="PTHR35146">
    <property type="entry name" value="UPF0178 PROTEIN YAII"/>
    <property type="match status" value="1"/>
</dbReference>